<reference evidence="2 3" key="1">
    <citation type="submission" date="2017-03" db="EMBL/GenBank/DDBJ databases">
        <title>WGS assembly of Porphyra umbilicalis.</title>
        <authorList>
            <person name="Brawley S.H."/>
            <person name="Blouin N.A."/>
            <person name="Ficko-Blean E."/>
            <person name="Wheeler G.L."/>
            <person name="Lohr M."/>
            <person name="Goodson H.V."/>
            <person name="Jenkins J.W."/>
            <person name="Blaby-Haas C.E."/>
            <person name="Helliwell K.E."/>
            <person name="Chan C."/>
            <person name="Marriage T."/>
            <person name="Bhattacharya D."/>
            <person name="Klein A.S."/>
            <person name="Badis Y."/>
            <person name="Brodie J."/>
            <person name="Cao Y."/>
            <person name="Collen J."/>
            <person name="Dittami S.M."/>
            <person name="Gachon C.M."/>
            <person name="Green B.R."/>
            <person name="Karpowicz S."/>
            <person name="Kim J.W."/>
            <person name="Kudahl U."/>
            <person name="Lin S."/>
            <person name="Michel G."/>
            <person name="Mittag M."/>
            <person name="Olson B.J."/>
            <person name="Pangilinan J."/>
            <person name="Peng Y."/>
            <person name="Qiu H."/>
            <person name="Shu S."/>
            <person name="Singer J.T."/>
            <person name="Smith A.G."/>
            <person name="Sprecher B.N."/>
            <person name="Wagner V."/>
            <person name="Wang W."/>
            <person name="Wang Z.-Y."/>
            <person name="Yan J."/>
            <person name="Yarish C."/>
            <person name="Zoeuner-Riek S."/>
            <person name="Zhuang Y."/>
            <person name="Zou Y."/>
            <person name="Lindquist E.A."/>
            <person name="Grimwood J."/>
            <person name="Barry K."/>
            <person name="Rokhsar D.S."/>
            <person name="Schmutz J."/>
            <person name="Stiller J.W."/>
            <person name="Grossman A.R."/>
            <person name="Prochnik S.E."/>
        </authorList>
    </citation>
    <scope>NUCLEOTIDE SEQUENCE [LARGE SCALE GENOMIC DNA]</scope>
    <source>
        <strain evidence="2">4086291</strain>
    </source>
</reference>
<feature type="compositionally biased region" description="Low complexity" evidence="1">
    <location>
        <begin position="32"/>
        <end position="55"/>
    </location>
</feature>
<dbReference type="PANTHER" id="PTHR31424">
    <property type="entry name" value="PROTEIN CBG23806"/>
    <property type="match status" value="1"/>
</dbReference>
<gene>
    <name evidence="2" type="ORF">BU14_0031s0025</name>
</gene>
<evidence type="ECO:0000313" key="3">
    <source>
        <dbReference type="Proteomes" id="UP000218209"/>
    </source>
</evidence>
<sequence>MACQVASHDAPAADEPAGGGGGRTSTDGGGATASSPRGGQGAGDDAAAAPAGADPAKPPVQLCFSRDKGGRTSTVKAFFGRANQRHPSCVGHSIFLGVFPCKTDDHVALEAICAVWVADIEELRANGVQVRGEPRTVQVILTGDYKWMTAFSGHSGACAGMLCLWCTAVARPTAKNAAMVKHFGCIQDASRYAGRPRDVAHAVRMCVRYAAGPNGSLVRPRALRRHLSIERRSLMVIAAMDVAPMPLHMTLGITIALMELAVEAVTFSLGETAELAFCTSMGEILRHDAGVSPAPYFGGTFEGRKCHRIGRKLGLVADLMDGTAPGPGAVARRRACSLRRGLLPTLNRADTVSDDEFAQFGTDAAAFVDGLKAGFAWFSVTPKIHVLLGRYSEQGLEALHGRFIQDAARYTSATFLGSCR</sequence>
<keyword evidence="3" id="KW-1185">Reference proteome</keyword>
<dbReference type="Proteomes" id="UP000218209">
    <property type="component" value="Unassembled WGS sequence"/>
</dbReference>
<evidence type="ECO:0000313" key="2">
    <source>
        <dbReference type="EMBL" id="OSX80853.1"/>
    </source>
</evidence>
<feature type="region of interest" description="Disordered" evidence="1">
    <location>
        <begin position="1"/>
        <end position="64"/>
    </location>
</feature>
<accession>A0A1X6PJI7</accession>
<dbReference type="AlphaFoldDB" id="A0A1X6PJI7"/>
<organism evidence="2 3">
    <name type="scientific">Porphyra umbilicalis</name>
    <name type="common">Purple laver</name>
    <name type="synonym">Red alga</name>
    <dbReference type="NCBI Taxonomy" id="2786"/>
    <lineage>
        <taxon>Eukaryota</taxon>
        <taxon>Rhodophyta</taxon>
        <taxon>Bangiophyceae</taxon>
        <taxon>Bangiales</taxon>
        <taxon>Bangiaceae</taxon>
        <taxon>Porphyra</taxon>
    </lineage>
</organism>
<dbReference type="OrthoDB" id="10032694at2759"/>
<protein>
    <submittedName>
        <fullName evidence="2">Uncharacterized protein</fullName>
    </submittedName>
</protein>
<dbReference type="PANTHER" id="PTHR31424:SF3">
    <property type="entry name" value="RING-TYPE DOMAIN-CONTAINING PROTEIN"/>
    <property type="match status" value="1"/>
</dbReference>
<proteinExistence type="predicted"/>
<evidence type="ECO:0000256" key="1">
    <source>
        <dbReference type="SAM" id="MobiDB-lite"/>
    </source>
</evidence>
<dbReference type="EMBL" id="KV918767">
    <property type="protein sequence ID" value="OSX80853.1"/>
    <property type="molecule type" value="Genomic_DNA"/>
</dbReference>
<feature type="compositionally biased region" description="Gly residues" evidence="1">
    <location>
        <begin position="17"/>
        <end position="31"/>
    </location>
</feature>
<name>A0A1X6PJI7_PORUM</name>